<dbReference type="GO" id="GO:0005886">
    <property type="term" value="C:plasma membrane"/>
    <property type="evidence" value="ECO:0007669"/>
    <property type="project" value="UniProtKB-SubCell"/>
</dbReference>
<dbReference type="PATRIC" id="fig|307121.4.peg.3693"/>
<dbReference type="GO" id="GO:0034040">
    <property type="term" value="F:ATPase-coupled lipid transmembrane transporter activity"/>
    <property type="evidence" value="ECO:0007669"/>
    <property type="project" value="TreeGrafter"/>
</dbReference>
<dbReference type="GO" id="GO:0005524">
    <property type="term" value="F:ATP binding"/>
    <property type="evidence" value="ECO:0007669"/>
    <property type="project" value="UniProtKB-KW"/>
</dbReference>
<dbReference type="EMBL" id="LT598496">
    <property type="protein sequence ID" value="SBV28089.1"/>
    <property type="molecule type" value="Genomic_DNA"/>
</dbReference>
<dbReference type="GO" id="GO:0140359">
    <property type="term" value="F:ABC-type transporter activity"/>
    <property type="evidence" value="ECO:0007669"/>
    <property type="project" value="InterPro"/>
</dbReference>
<dbReference type="SUPFAM" id="SSF52540">
    <property type="entry name" value="P-loop containing nucleoside triphosphate hydrolases"/>
    <property type="match status" value="1"/>
</dbReference>
<feature type="transmembrane region" description="Helical" evidence="7">
    <location>
        <begin position="167"/>
        <end position="187"/>
    </location>
</feature>
<keyword evidence="4 10" id="KW-0067">ATP-binding</keyword>
<evidence type="ECO:0000256" key="3">
    <source>
        <dbReference type="ARBA" id="ARBA00022741"/>
    </source>
</evidence>
<feature type="domain" description="ABC transporter" evidence="8">
    <location>
        <begin position="346"/>
        <end position="582"/>
    </location>
</feature>
<evidence type="ECO:0000256" key="6">
    <source>
        <dbReference type="ARBA" id="ARBA00023136"/>
    </source>
</evidence>
<keyword evidence="3" id="KW-0547">Nucleotide-binding</keyword>
<dbReference type="InterPro" id="IPR039421">
    <property type="entry name" value="Type_1_exporter"/>
</dbReference>
<dbReference type="PROSITE" id="PS50929">
    <property type="entry name" value="ABC_TM1F"/>
    <property type="match status" value="1"/>
</dbReference>
<dbReference type="PROSITE" id="PS00211">
    <property type="entry name" value="ABC_TRANSPORTER_1"/>
    <property type="match status" value="1"/>
</dbReference>
<dbReference type="InterPro" id="IPR011527">
    <property type="entry name" value="ABC1_TM_dom"/>
</dbReference>
<dbReference type="Gene3D" id="3.40.50.300">
    <property type="entry name" value="P-loop containing nucleotide triphosphate hydrolases"/>
    <property type="match status" value="1"/>
</dbReference>
<dbReference type="SMART" id="SM00382">
    <property type="entry name" value="AAA"/>
    <property type="match status" value="1"/>
</dbReference>
<feature type="transmembrane region" description="Helical" evidence="7">
    <location>
        <begin position="65"/>
        <end position="82"/>
    </location>
</feature>
<feature type="transmembrane region" description="Helical" evidence="7">
    <location>
        <begin position="243"/>
        <end position="271"/>
    </location>
</feature>
<feature type="transmembrane region" description="Helical" evidence="7">
    <location>
        <begin position="277"/>
        <end position="297"/>
    </location>
</feature>
<keyword evidence="2 7" id="KW-0812">Transmembrane</keyword>
<dbReference type="PANTHER" id="PTHR24221">
    <property type="entry name" value="ATP-BINDING CASSETTE SUB-FAMILY B"/>
    <property type="match status" value="1"/>
</dbReference>
<dbReference type="GO" id="GO:0016887">
    <property type="term" value="F:ATP hydrolysis activity"/>
    <property type="evidence" value="ECO:0007669"/>
    <property type="project" value="InterPro"/>
</dbReference>
<dbReference type="InterPro" id="IPR017871">
    <property type="entry name" value="ABC_transporter-like_CS"/>
</dbReference>
<keyword evidence="11" id="KW-1185">Reference proteome</keyword>
<dbReference type="InterPro" id="IPR003439">
    <property type="entry name" value="ABC_transporter-like_ATP-bd"/>
</dbReference>
<reference evidence="11" key="1">
    <citation type="submission" date="2016-06" db="EMBL/GenBank/DDBJ databases">
        <authorList>
            <person name="Varghese N."/>
        </authorList>
    </citation>
    <scope>NUCLEOTIDE SEQUENCE [LARGE SCALE GENOMIC DNA]</scope>
    <source>
        <strain evidence="11">DSM 45344</strain>
    </source>
</reference>
<evidence type="ECO:0000313" key="11">
    <source>
        <dbReference type="Proteomes" id="UP000199393"/>
    </source>
</evidence>
<sequence length="595" mass="60339">MSTAPTGLPRASAERTVLRLARPYLGRLVGAGLLAAATEFAGLALMATATWLLMSAAGRPPLDRLTVAIVAVRALAISRGVFRYTERLAGHDAVLRMITDVRARVFATLAGRRAAPPRTGDALSRLVSDVEAVQDLLLRVLVPGSAAALVSVVAVGGAALISLPAAGALAVGLLVAGVGLPLLATVLTRRAAAELAPLRGALAADAIDLTHGAADLAAFGATGSALDAASRRARRLARLERRLAAAGFAVDAVGTLLAGLTTGAVVLAALAADVPGVLVGVLAVGTLAAVEVALALVGAARQWTQLRAGLARVAALLDDTTAATAAVPSGPEPAAAGAVVSEPRDVRLDGVTVRYRAGAAPALDHLDLDLPAGRRVAVVGPSGAGKSTLAAVLTGAVRPSTGRVSVDGRDLTTYAEDELPRAVGGLLAEAYVFHATVRENLLLGRPDAGEDELARASAAAGLLEWVRAQPAGWDTVVGEEGGQLSGGQRQRLALARALLGAPAVLVLDEPTEGLDPAAADAVLASTLAATPPGRSVLLISHRLSGLAGLDEIVVLDAGRVVQRGRHDELVAAPGWYRDQWLLQEAAERGYLALTP</sequence>
<evidence type="ECO:0000259" key="8">
    <source>
        <dbReference type="PROSITE" id="PS50893"/>
    </source>
</evidence>
<keyword evidence="5 7" id="KW-1133">Transmembrane helix</keyword>
<dbReference type="InterPro" id="IPR036640">
    <property type="entry name" value="ABC1_TM_sf"/>
</dbReference>
<gene>
    <name evidence="10" type="ORF">GA0070620_3621</name>
</gene>
<evidence type="ECO:0000259" key="9">
    <source>
        <dbReference type="PROSITE" id="PS50929"/>
    </source>
</evidence>
<dbReference type="GO" id="GO:0034775">
    <property type="term" value="P:glutathione transmembrane transport"/>
    <property type="evidence" value="ECO:0007669"/>
    <property type="project" value="InterPro"/>
</dbReference>
<dbReference type="NCBIfam" id="TIGR02868">
    <property type="entry name" value="CydC"/>
    <property type="match status" value="1"/>
</dbReference>
<feature type="transmembrane region" description="Helical" evidence="7">
    <location>
        <begin position="28"/>
        <end position="53"/>
    </location>
</feature>
<comment type="subcellular location">
    <subcellularLocation>
        <location evidence="1">Cell membrane</location>
        <topology evidence="1">Multi-pass membrane protein</topology>
    </subcellularLocation>
</comment>
<dbReference type="PROSITE" id="PS50893">
    <property type="entry name" value="ABC_TRANSPORTER_2"/>
    <property type="match status" value="1"/>
</dbReference>
<keyword evidence="6 7" id="KW-0472">Membrane</keyword>
<evidence type="ECO:0000256" key="1">
    <source>
        <dbReference type="ARBA" id="ARBA00004651"/>
    </source>
</evidence>
<dbReference type="Gene3D" id="1.20.1560.10">
    <property type="entry name" value="ABC transporter type 1, transmembrane domain"/>
    <property type="match status" value="1"/>
</dbReference>
<protein>
    <submittedName>
        <fullName evidence="10">ATP-binding cassette, subfamily C, CydC</fullName>
    </submittedName>
</protein>
<dbReference type="AlphaFoldDB" id="A0A1C3N673"/>
<organism evidence="10 11">
    <name type="scientific">Micromonospora krabiensis</name>
    <dbReference type="NCBI Taxonomy" id="307121"/>
    <lineage>
        <taxon>Bacteria</taxon>
        <taxon>Bacillati</taxon>
        <taxon>Actinomycetota</taxon>
        <taxon>Actinomycetes</taxon>
        <taxon>Micromonosporales</taxon>
        <taxon>Micromonosporaceae</taxon>
        <taxon>Micromonospora</taxon>
    </lineage>
</organism>
<dbReference type="OrthoDB" id="9806127at2"/>
<dbReference type="Pfam" id="PF00005">
    <property type="entry name" value="ABC_tran"/>
    <property type="match status" value="1"/>
</dbReference>
<evidence type="ECO:0000256" key="5">
    <source>
        <dbReference type="ARBA" id="ARBA00022989"/>
    </source>
</evidence>
<feature type="transmembrane region" description="Helical" evidence="7">
    <location>
        <begin position="136"/>
        <end position="161"/>
    </location>
</feature>
<feature type="domain" description="ABC transmembrane type-1" evidence="9">
    <location>
        <begin position="29"/>
        <end position="308"/>
    </location>
</feature>
<evidence type="ECO:0000256" key="2">
    <source>
        <dbReference type="ARBA" id="ARBA00022692"/>
    </source>
</evidence>
<dbReference type="PANTHER" id="PTHR24221:SF654">
    <property type="entry name" value="ATP-BINDING CASSETTE SUB-FAMILY B MEMBER 6"/>
    <property type="match status" value="1"/>
</dbReference>
<accession>A0A1C3N673</accession>
<evidence type="ECO:0000256" key="7">
    <source>
        <dbReference type="SAM" id="Phobius"/>
    </source>
</evidence>
<dbReference type="InterPro" id="IPR003593">
    <property type="entry name" value="AAA+_ATPase"/>
</dbReference>
<dbReference type="STRING" id="307121.GA0070620_3621"/>
<evidence type="ECO:0000313" key="10">
    <source>
        <dbReference type="EMBL" id="SBV28089.1"/>
    </source>
</evidence>
<dbReference type="InterPro" id="IPR014223">
    <property type="entry name" value="ABC_CydC/D"/>
</dbReference>
<dbReference type="InterPro" id="IPR027417">
    <property type="entry name" value="P-loop_NTPase"/>
</dbReference>
<proteinExistence type="predicted"/>
<dbReference type="GO" id="GO:0045454">
    <property type="term" value="P:cell redox homeostasis"/>
    <property type="evidence" value="ECO:0007669"/>
    <property type="project" value="InterPro"/>
</dbReference>
<dbReference type="SUPFAM" id="SSF90123">
    <property type="entry name" value="ABC transporter transmembrane region"/>
    <property type="match status" value="1"/>
</dbReference>
<dbReference type="RefSeq" id="WP_091592425.1">
    <property type="nucleotide sequence ID" value="NZ_JBHRWG010000004.1"/>
</dbReference>
<name>A0A1C3N673_9ACTN</name>
<dbReference type="Proteomes" id="UP000199393">
    <property type="component" value="Chromosome I"/>
</dbReference>
<evidence type="ECO:0000256" key="4">
    <source>
        <dbReference type="ARBA" id="ARBA00022840"/>
    </source>
</evidence>